<dbReference type="InterPro" id="IPR000847">
    <property type="entry name" value="LysR_HTH_N"/>
</dbReference>
<evidence type="ECO:0000256" key="2">
    <source>
        <dbReference type="ARBA" id="ARBA00023015"/>
    </source>
</evidence>
<dbReference type="Gene3D" id="3.40.190.290">
    <property type="match status" value="1"/>
</dbReference>
<dbReference type="Pfam" id="PF00126">
    <property type="entry name" value="HTH_1"/>
    <property type="match status" value="1"/>
</dbReference>
<evidence type="ECO:0000313" key="6">
    <source>
        <dbReference type="EMBL" id="KAA8999355.1"/>
    </source>
</evidence>
<dbReference type="Gene3D" id="1.10.10.10">
    <property type="entry name" value="Winged helix-like DNA-binding domain superfamily/Winged helix DNA-binding domain"/>
    <property type="match status" value="1"/>
</dbReference>
<evidence type="ECO:0000256" key="4">
    <source>
        <dbReference type="ARBA" id="ARBA00023163"/>
    </source>
</evidence>
<keyword evidence="7" id="KW-1185">Reference proteome</keyword>
<keyword evidence="3" id="KW-0238">DNA-binding</keyword>
<dbReference type="InterPro" id="IPR005119">
    <property type="entry name" value="LysR_subst-bd"/>
</dbReference>
<name>A0A5J5FZ94_9GAMM</name>
<dbReference type="InterPro" id="IPR036390">
    <property type="entry name" value="WH_DNA-bd_sf"/>
</dbReference>
<organism evidence="6 7">
    <name type="scientific">Affinibrenneria salicis</name>
    <dbReference type="NCBI Taxonomy" id="2590031"/>
    <lineage>
        <taxon>Bacteria</taxon>
        <taxon>Pseudomonadati</taxon>
        <taxon>Pseudomonadota</taxon>
        <taxon>Gammaproteobacteria</taxon>
        <taxon>Enterobacterales</taxon>
        <taxon>Pectobacteriaceae</taxon>
        <taxon>Affinibrenneria</taxon>
    </lineage>
</organism>
<comment type="caution">
    <text evidence="6">The sequence shown here is derived from an EMBL/GenBank/DDBJ whole genome shotgun (WGS) entry which is preliminary data.</text>
</comment>
<evidence type="ECO:0000259" key="5">
    <source>
        <dbReference type="PROSITE" id="PS50931"/>
    </source>
</evidence>
<protein>
    <submittedName>
        <fullName evidence="6">LysR family transcriptional regulator</fullName>
    </submittedName>
</protein>
<evidence type="ECO:0000256" key="3">
    <source>
        <dbReference type="ARBA" id="ARBA00023125"/>
    </source>
</evidence>
<dbReference type="EMBL" id="VYKJ01000006">
    <property type="protein sequence ID" value="KAA8999355.1"/>
    <property type="molecule type" value="Genomic_DNA"/>
</dbReference>
<proteinExistence type="inferred from homology"/>
<dbReference type="CDD" id="cd08422">
    <property type="entry name" value="PBP2_CrgA_like"/>
    <property type="match status" value="1"/>
</dbReference>
<dbReference type="Proteomes" id="UP000335415">
    <property type="component" value="Unassembled WGS sequence"/>
</dbReference>
<sequence>MKKDKMLGLEINKRLDAMHIASLEIFCATAKSENFSTAAEDLGITPAAVSRSIKRLEERLGFRLFLRNTRRTGLTQDGRDYYEKCSEIIELLKESELAIKSKINAPVGRIKISVPEMFANYKIIPYLPEFCDKYPLIKIDLHVTSRNVDFISEMFDISIRLIRSNTQLDGFLVEKTLCVVSSGLYASPAYLAKNGAVNTLDDLKKHKCINFSTSEENRSFPWLIMNGDIPAWIKTESQVRIFDNISSARDFALNDGGIVQLFDFSVQDALNNGSLVEVLQNFKVEDAWKFSFLYSGSKRKSVKVKAFTDFFYQKLQAEA</sequence>
<keyword evidence="4" id="KW-0804">Transcription</keyword>
<dbReference type="InterPro" id="IPR036388">
    <property type="entry name" value="WH-like_DNA-bd_sf"/>
</dbReference>
<accession>A0A5J5FZ94</accession>
<dbReference type="OrthoDB" id="5671700at2"/>
<dbReference type="SUPFAM" id="SSF46785">
    <property type="entry name" value="Winged helix' DNA-binding domain"/>
    <property type="match status" value="1"/>
</dbReference>
<dbReference type="PROSITE" id="PS50931">
    <property type="entry name" value="HTH_LYSR"/>
    <property type="match status" value="1"/>
</dbReference>
<gene>
    <name evidence="6" type="ORF">FJU30_13525</name>
</gene>
<dbReference type="PANTHER" id="PTHR30537">
    <property type="entry name" value="HTH-TYPE TRANSCRIPTIONAL REGULATOR"/>
    <property type="match status" value="1"/>
</dbReference>
<dbReference type="GO" id="GO:0003677">
    <property type="term" value="F:DNA binding"/>
    <property type="evidence" value="ECO:0007669"/>
    <property type="project" value="UniProtKB-KW"/>
</dbReference>
<dbReference type="SUPFAM" id="SSF53850">
    <property type="entry name" value="Periplasmic binding protein-like II"/>
    <property type="match status" value="1"/>
</dbReference>
<dbReference type="GO" id="GO:0003700">
    <property type="term" value="F:DNA-binding transcription factor activity"/>
    <property type="evidence" value="ECO:0007669"/>
    <property type="project" value="InterPro"/>
</dbReference>
<dbReference type="RefSeq" id="WP_150435500.1">
    <property type="nucleotide sequence ID" value="NZ_VYKJ01000006.1"/>
</dbReference>
<evidence type="ECO:0000313" key="7">
    <source>
        <dbReference type="Proteomes" id="UP000335415"/>
    </source>
</evidence>
<dbReference type="FunFam" id="1.10.10.10:FF:000001">
    <property type="entry name" value="LysR family transcriptional regulator"/>
    <property type="match status" value="1"/>
</dbReference>
<feature type="domain" description="HTH lysR-type" evidence="5">
    <location>
        <begin position="18"/>
        <end position="75"/>
    </location>
</feature>
<keyword evidence="2" id="KW-0805">Transcription regulation</keyword>
<dbReference type="Pfam" id="PF03466">
    <property type="entry name" value="LysR_substrate"/>
    <property type="match status" value="1"/>
</dbReference>
<dbReference type="AlphaFoldDB" id="A0A5J5FZ94"/>
<dbReference type="PRINTS" id="PR00039">
    <property type="entry name" value="HTHLYSR"/>
</dbReference>
<reference evidence="6 7" key="1">
    <citation type="submission" date="2019-09" db="EMBL/GenBank/DDBJ databases">
        <authorList>
            <person name="Li Y."/>
        </authorList>
    </citation>
    <scope>NUCLEOTIDE SEQUENCE [LARGE SCALE GENOMIC DNA]</scope>
    <source>
        <strain evidence="6 7">L3-3HA</strain>
    </source>
</reference>
<evidence type="ECO:0000256" key="1">
    <source>
        <dbReference type="ARBA" id="ARBA00009437"/>
    </source>
</evidence>
<dbReference type="InterPro" id="IPR058163">
    <property type="entry name" value="LysR-type_TF_proteobact-type"/>
</dbReference>
<comment type="similarity">
    <text evidence="1">Belongs to the LysR transcriptional regulatory family.</text>
</comment>
<dbReference type="PANTHER" id="PTHR30537:SF5">
    <property type="entry name" value="HTH-TYPE TRANSCRIPTIONAL ACTIVATOR TTDR-RELATED"/>
    <property type="match status" value="1"/>
</dbReference>